<feature type="non-terminal residue" evidence="2">
    <location>
        <position position="67"/>
    </location>
</feature>
<evidence type="ECO:0000313" key="3">
    <source>
        <dbReference type="Proteomes" id="UP000775872"/>
    </source>
</evidence>
<sequence length="67" mass="7183">MSLGSASHCAPAAAPAEKPPPALDPWASHFAPQPLCKPSTFLIYPSSGLLRRGKKQPRGQPMRLCFL</sequence>
<name>A0A9N9W7U3_9HYPO</name>
<dbReference type="Proteomes" id="UP000775872">
    <property type="component" value="Unassembled WGS sequence"/>
</dbReference>
<keyword evidence="3" id="KW-1185">Reference proteome</keyword>
<protein>
    <submittedName>
        <fullName evidence="2">Uncharacterized protein</fullName>
    </submittedName>
</protein>
<comment type="caution">
    <text evidence="2">The sequence shown here is derived from an EMBL/GenBank/DDBJ whole genome shotgun (WGS) entry which is preliminary data.</text>
</comment>
<reference evidence="3" key="1">
    <citation type="submission" date="2019-06" db="EMBL/GenBank/DDBJ databases">
        <authorList>
            <person name="Broberg M."/>
        </authorList>
    </citation>
    <scope>NUCLEOTIDE SEQUENCE [LARGE SCALE GENOMIC DNA]</scope>
</reference>
<gene>
    <name evidence="2" type="ORF">CSOL1703_00010779</name>
</gene>
<evidence type="ECO:0000313" key="2">
    <source>
        <dbReference type="EMBL" id="CAH0045037.1"/>
    </source>
</evidence>
<organism evidence="2 3">
    <name type="scientific">Clonostachys solani</name>
    <dbReference type="NCBI Taxonomy" id="160281"/>
    <lineage>
        <taxon>Eukaryota</taxon>
        <taxon>Fungi</taxon>
        <taxon>Dikarya</taxon>
        <taxon>Ascomycota</taxon>
        <taxon>Pezizomycotina</taxon>
        <taxon>Sordariomycetes</taxon>
        <taxon>Hypocreomycetidae</taxon>
        <taxon>Hypocreales</taxon>
        <taxon>Bionectriaceae</taxon>
        <taxon>Clonostachys</taxon>
    </lineage>
</organism>
<evidence type="ECO:0000256" key="1">
    <source>
        <dbReference type="SAM" id="MobiDB-lite"/>
    </source>
</evidence>
<dbReference type="AlphaFoldDB" id="A0A9N9W7U3"/>
<accession>A0A9N9W7U3</accession>
<reference evidence="2 3" key="2">
    <citation type="submission" date="2021-10" db="EMBL/GenBank/DDBJ databases">
        <authorList>
            <person name="Piombo E."/>
        </authorList>
    </citation>
    <scope>NUCLEOTIDE SEQUENCE [LARGE SCALE GENOMIC DNA]</scope>
</reference>
<feature type="region of interest" description="Disordered" evidence="1">
    <location>
        <begin position="1"/>
        <end position="24"/>
    </location>
</feature>
<proteinExistence type="predicted"/>
<dbReference type="EMBL" id="CABFOC020000007">
    <property type="protein sequence ID" value="CAH0045037.1"/>
    <property type="molecule type" value="Genomic_DNA"/>
</dbReference>